<evidence type="ECO:0000313" key="3">
    <source>
        <dbReference type="EMBL" id="TWG79945.1"/>
    </source>
</evidence>
<dbReference type="EMBL" id="VLJN01000053">
    <property type="protein sequence ID" value="TWG79945.1"/>
    <property type="molecule type" value="Genomic_DNA"/>
</dbReference>
<keyword evidence="4" id="KW-1185">Reference proteome</keyword>
<organism evidence="3 4">
    <name type="scientific">Cupriavidus gilardii J11</name>
    <dbReference type="NCBI Taxonomy" id="936133"/>
    <lineage>
        <taxon>Bacteria</taxon>
        <taxon>Pseudomonadati</taxon>
        <taxon>Pseudomonadota</taxon>
        <taxon>Betaproteobacteria</taxon>
        <taxon>Burkholderiales</taxon>
        <taxon>Burkholderiaceae</taxon>
        <taxon>Cupriavidus</taxon>
    </lineage>
</organism>
<comment type="caution">
    <text evidence="3">The sequence shown here is derived from an EMBL/GenBank/DDBJ whole genome shotgun (WGS) entry which is preliminary data.</text>
</comment>
<evidence type="ECO:0000313" key="4">
    <source>
        <dbReference type="Proteomes" id="UP000318141"/>
    </source>
</evidence>
<feature type="compositionally biased region" description="Low complexity" evidence="1">
    <location>
        <begin position="87"/>
        <end position="98"/>
    </location>
</feature>
<evidence type="ECO:0000256" key="1">
    <source>
        <dbReference type="SAM" id="MobiDB-lite"/>
    </source>
</evidence>
<keyword evidence="2" id="KW-1133">Transmembrane helix</keyword>
<dbReference type="AlphaFoldDB" id="A0A562B420"/>
<keyword evidence="2" id="KW-0812">Transmembrane</keyword>
<evidence type="ECO:0000256" key="2">
    <source>
        <dbReference type="SAM" id="Phobius"/>
    </source>
</evidence>
<feature type="region of interest" description="Disordered" evidence="1">
    <location>
        <begin position="184"/>
        <end position="257"/>
    </location>
</feature>
<gene>
    <name evidence="3" type="ORF">L602_005700000070</name>
</gene>
<keyword evidence="2" id="KW-0472">Membrane</keyword>
<accession>A0A562B420</accession>
<protein>
    <submittedName>
        <fullName evidence="3">Uncharacterized protein</fullName>
    </submittedName>
</protein>
<proteinExistence type="predicted"/>
<name>A0A562B420_9BURK</name>
<feature type="transmembrane region" description="Helical" evidence="2">
    <location>
        <begin position="12"/>
        <end position="33"/>
    </location>
</feature>
<dbReference type="OrthoDB" id="1550941at2"/>
<sequence>MRNLDFSSLPGLLSTLLGLAIITLVGVGIRLLVMQTIQQRRERANRQINERLRTLIAAYRTLGGSFTGNLAVDPTHLRDLRLRTSRAATEPPAAGADAPIDHGVILPDPEEQDPRPASERARRVRDAVEAALSDIILLGTGEQVRLAARAAAELASGRPIHTADLVISLRGFIREALDLEPVPADVEIPRQGPTRPQSTRGGGQAGKGGEREGGKDAGGGAGMAGGAGIGVGFGVQSGLHGSPHGGLPRNDAPDSHR</sequence>
<feature type="compositionally biased region" description="Basic and acidic residues" evidence="1">
    <location>
        <begin position="112"/>
        <end position="122"/>
    </location>
</feature>
<feature type="compositionally biased region" description="Gly residues" evidence="1">
    <location>
        <begin position="216"/>
        <end position="235"/>
    </location>
</feature>
<reference evidence="3 4" key="1">
    <citation type="submission" date="2019-07" db="EMBL/GenBank/DDBJ databases">
        <title>Genome sequencing of lignin-degrading bacterial isolates.</title>
        <authorList>
            <person name="Gladden J."/>
        </authorList>
    </citation>
    <scope>NUCLEOTIDE SEQUENCE [LARGE SCALE GENOMIC DNA]</scope>
    <source>
        <strain evidence="3 4">J11</strain>
    </source>
</reference>
<dbReference type="Proteomes" id="UP000318141">
    <property type="component" value="Unassembled WGS sequence"/>
</dbReference>
<feature type="region of interest" description="Disordered" evidence="1">
    <location>
        <begin position="87"/>
        <end position="122"/>
    </location>
</feature>